<name>K0IKE4_NITGG</name>
<sequence>MSTLQFEQHIDLWAKHREKITSSILRILSQRPHTIPELAKKLDLSYTATFEWLTRMNQIEVVYEDKAAWIGLRDHRYNIDYESPDIDSIPAYCFYNIHLIHDWYRYAQTRGQKDDLRTFKNLCYGKVVPTFKINPVYWRHPETTKQFRDSYEKRFKAPFKPHIRDAVRTFLQLCLGVRLTKYDSAILGLKVVAPNEGKYRYLKLTKDEFDKAERWLESDECKQLCEQQGIRHSALLCHWAIAISSFGRPSSVLALETRAIENHGFLNRTALHFMLQESKQQKIFPKYVMEEKLVKWAESYWKFRLEDTRQGWRYLFITDLKELPDTRKKYSAIYKALFRHLDKKEPVWHEDSLYCIRHIGIQRWIMVHGFAAIPMLQVMGFPIDKTLFMHYAGLAPQDFLKAASSLNFQQLVT</sequence>
<dbReference type="HOGENOM" id="CLU_665015_0_0_2"/>
<evidence type="ECO:0000313" key="2">
    <source>
        <dbReference type="Proteomes" id="UP000008037"/>
    </source>
</evidence>
<organism evidence="1 2">
    <name type="scientific">Nitrososphaera gargensis (strain Ga9.2)</name>
    <dbReference type="NCBI Taxonomy" id="1237085"/>
    <lineage>
        <taxon>Archaea</taxon>
        <taxon>Nitrososphaerota</taxon>
        <taxon>Nitrososphaeria</taxon>
        <taxon>Nitrososphaerales</taxon>
        <taxon>Nitrososphaeraceae</taxon>
        <taxon>Nitrososphaera</taxon>
    </lineage>
</organism>
<dbReference type="BioCyc" id="CNIT1237085:G1324-2787-MONOMER"/>
<evidence type="ECO:0000313" key="1">
    <source>
        <dbReference type="EMBL" id="AFU59708.1"/>
    </source>
</evidence>
<dbReference type="RefSeq" id="WP_015020243.1">
    <property type="nucleotide sequence ID" value="NC_018719.1"/>
</dbReference>
<keyword evidence="2" id="KW-1185">Reference proteome</keyword>
<dbReference type="GeneID" id="13794806"/>
<proteinExistence type="predicted"/>
<protein>
    <recommendedName>
        <fullName evidence="3">Integrase family protein</fullName>
    </recommendedName>
</protein>
<dbReference type="KEGG" id="nga:Ngar_c27870"/>
<evidence type="ECO:0008006" key="3">
    <source>
        <dbReference type="Google" id="ProtNLM"/>
    </source>
</evidence>
<dbReference type="InParanoid" id="K0IKE4"/>
<gene>
    <name evidence="1" type="ordered locus">Ngar_c27870</name>
</gene>
<dbReference type="EMBL" id="CP002408">
    <property type="protein sequence ID" value="AFU59708.1"/>
    <property type="molecule type" value="Genomic_DNA"/>
</dbReference>
<dbReference type="AlphaFoldDB" id="K0IKE4"/>
<accession>K0IKE4</accession>
<reference evidence="1 2" key="1">
    <citation type="journal article" date="2012" name="Environ. Microbiol.">
        <title>The genome of the ammonia-oxidizing Candidatus Nitrososphaera gargensis: insights into metabolic versatility and environmental adaptations.</title>
        <authorList>
            <person name="Spang A."/>
            <person name="Poehlein A."/>
            <person name="Offre P."/>
            <person name="Zumbragel S."/>
            <person name="Haider S."/>
            <person name="Rychlik N."/>
            <person name="Nowka B."/>
            <person name="Schmeisser C."/>
            <person name="Lebedeva E.V."/>
            <person name="Rattei T."/>
            <person name="Bohm C."/>
            <person name="Schmid M."/>
            <person name="Galushko A."/>
            <person name="Hatzenpichler R."/>
            <person name="Weinmaier T."/>
            <person name="Daniel R."/>
            <person name="Schleper C."/>
            <person name="Spieck E."/>
            <person name="Streit W."/>
            <person name="Wagner M."/>
        </authorList>
    </citation>
    <scope>NUCLEOTIDE SEQUENCE [LARGE SCALE GENOMIC DNA]</scope>
    <source>
        <strain evidence="2">Ga9.2</strain>
    </source>
</reference>
<dbReference type="Proteomes" id="UP000008037">
    <property type="component" value="Chromosome"/>
</dbReference>